<dbReference type="SUPFAM" id="SSF75217">
    <property type="entry name" value="alpha/beta knot"/>
    <property type="match status" value="1"/>
</dbReference>
<reference evidence="6" key="1">
    <citation type="submission" date="2019-09" db="EMBL/GenBank/DDBJ databases">
        <title>In-depth cultivation of the pig gut microbiome towards novel bacterial diversity and tailored functional studies.</title>
        <authorList>
            <person name="Wylensek D."/>
            <person name="Hitch T.C.A."/>
            <person name="Clavel T."/>
        </authorList>
    </citation>
    <scope>NUCLEOTIDE SEQUENCE</scope>
    <source>
        <strain evidence="6">RF-744-FAT-WT-3</strain>
    </source>
</reference>
<feature type="region of interest" description="Disordered" evidence="4">
    <location>
        <begin position="1"/>
        <end position="27"/>
    </location>
</feature>
<dbReference type="InterPro" id="IPR004441">
    <property type="entry name" value="rRNA_MeTrfase_TrmH"/>
</dbReference>
<keyword evidence="3 6" id="KW-0808">Transferase</keyword>
<dbReference type="InterPro" id="IPR029064">
    <property type="entry name" value="Ribosomal_eL30-like_sf"/>
</dbReference>
<dbReference type="InterPro" id="IPR001537">
    <property type="entry name" value="SpoU_MeTrfase"/>
</dbReference>
<organism evidence="6">
    <name type="scientific">Baileyella intestinalis</name>
    <dbReference type="NCBI Taxonomy" id="2606709"/>
    <lineage>
        <taxon>Bacteria</taxon>
        <taxon>Bacillati</taxon>
        <taxon>Bacillota</taxon>
        <taxon>Clostridia</taxon>
        <taxon>Peptostreptococcales</taxon>
        <taxon>Anaerovoracaceae</taxon>
        <taxon>Baileyella</taxon>
    </lineage>
</organism>
<gene>
    <name evidence="6" type="primary">rlmB</name>
    <name evidence="6" type="ORF">FYJ66_03245</name>
</gene>
<comment type="similarity">
    <text evidence="1">Belongs to the class IV-like SAM-binding methyltransferase superfamily. RNA methyltransferase TrmH family.</text>
</comment>
<dbReference type="InterPro" id="IPR029028">
    <property type="entry name" value="Alpha/beta_knot_MTases"/>
</dbReference>
<evidence type="ECO:0000256" key="3">
    <source>
        <dbReference type="ARBA" id="ARBA00022679"/>
    </source>
</evidence>
<dbReference type="InterPro" id="IPR029026">
    <property type="entry name" value="tRNA_m1G_MTases_N"/>
</dbReference>
<feature type="domain" description="RNA 2-O ribose methyltransferase substrate binding" evidence="5">
    <location>
        <begin position="45"/>
        <end position="119"/>
    </location>
</feature>
<dbReference type="SMART" id="SM00967">
    <property type="entry name" value="SpoU_sub_bind"/>
    <property type="match status" value="1"/>
</dbReference>
<dbReference type="NCBIfam" id="TIGR00186">
    <property type="entry name" value="rRNA_methyl_3"/>
    <property type="match status" value="1"/>
</dbReference>
<evidence type="ECO:0000313" key="6">
    <source>
        <dbReference type="EMBL" id="MST68607.1"/>
    </source>
</evidence>
<dbReference type="FunFam" id="3.40.1280.10:FF:000008">
    <property type="entry name" value="Group 3 RNA methyltransferase TrmH"/>
    <property type="match status" value="1"/>
</dbReference>
<evidence type="ECO:0000256" key="4">
    <source>
        <dbReference type="SAM" id="MobiDB-lite"/>
    </source>
</evidence>
<protein>
    <submittedName>
        <fullName evidence="6">23S rRNA (Guanosine(2251)-2'-O)-methyltransferase RlmB</fullName>
    </submittedName>
</protein>
<name>A0A6A8MB76_9FIRM</name>
<dbReference type="Gene3D" id="3.40.1280.10">
    <property type="match status" value="1"/>
</dbReference>
<feature type="compositionally biased region" description="Basic and acidic residues" evidence="4">
    <location>
        <begin position="1"/>
        <end position="16"/>
    </location>
</feature>
<dbReference type="Pfam" id="PF08032">
    <property type="entry name" value="SpoU_sub_bind"/>
    <property type="match status" value="1"/>
</dbReference>
<accession>A0A6A8MB76</accession>
<dbReference type="GO" id="GO:0005829">
    <property type="term" value="C:cytosol"/>
    <property type="evidence" value="ECO:0007669"/>
    <property type="project" value="TreeGrafter"/>
</dbReference>
<dbReference type="GO" id="GO:0006396">
    <property type="term" value="P:RNA processing"/>
    <property type="evidence" value="ECO:0007669"/>
    <property type="project" value="InterPro"/>
</dbReference>
<proteinExistence type="inferred from homology"/>
<dbReference type="EMBL" id="VUNB01000002">
    <property type="protein sequence ID" value="MST68607.1"/>
    <property type="molecule type" value="Genomic_DNA"/>
</dbReference>
<dbReference type="GO" id="GO:0008173">
    <property type="term" value="F:RNA methyltransferase activity"/>
    <property type="evidence" value="ECO:0007669"/>
    <property type="project" value="InterPro"/>
</dbReference>
<evidence type="ECO:0000256" key="1">
    <source>
        <dbReference type="ARBA" id="ARBA00007228"/>
    </source>
</evidence>
<sequence length="286" mass="30883">MKERQAGKYGRSRDGRPAGYGSGYGYREEDLRRDQEAVFDDGAEKIFGRNPVIAALRGSREVEHIYIARGSEGSAKQIAGMAKDSGVPLDFVDREVINAMARGERHQGVAARVSEYSYSTIQDVFKRAEESGEDPFVIVLDEISDPHNLGAVIRTAECAGAHGVIIPKRRACGLTGVAAKASAGAIESVPVVRVTNISRTLDELKELGLWIAACDMGGQLYYKADLSGPLAVVIGSEGSGISKLVKDKCDFTVSMPLKGKVNSLNASNAAAVIMYEVRRRRDMLDE</sequence>
<dbReference type="Pfam" id="PF00588">
    <property type="entry name" value="SpoU_methylase"/>
    <property type="match status" value="1"/>
</dbReference>
<dbReference type="SUPFAM" id="SSF55315">
    <property type="entry name" value="L30e-like"/>
    <property type="match status" value="1"/>
</dbReference>
<dbReference type="Gene3D" id="3.30.1330.30">
    <property type="match status" value="1"/>
</dbReference>
<evidence type="ECO:0000256" key="2">
    <source>
        <dbReference type="ARBA" id="ARBA00022603"/>
    </source>
</evidence>
<dbReference type="CDD" id="cd18103">
    <property type="entry name" value="SpoU-like_RlmB"/>
    <property type="match status" value="1"/>
</dbReference>
<dbReference type="AlphaFoldDB" id="A0A6A8MB76"/>
<dbReference type="GO" id="GO:0003723">
    <property type="term" value="F:RNA binding"/>
    <property type="evidence" value="ECO:0007669"/>
    <property type="project" value="InterPro"/>
</dbReference>
<dbReference type="GO" id="GO:0032259">
    <property type="term" value="P:methylation"/>
    <property type="evidence" value="ECO:0007669"/>
    <property type="project" value="UniProtKB-KW"/>
</dbReference>
<dbReference type="PANTHER" id="PTHR46429:SF1">
    <property type="entry name" value="23S RRNA (GUANOSINE-2'-O-)-METHYLTRANSFERASE RLMB"/>
    <property type="match status" value="1"/>
</dbReference>
<comment type="caution">
    <text evidence="6">The sequence shown here is derived from an EMBL/GenBank/DDBJ whole genome shotgun (WGS) entry which is preliminary data.</text>
</comment>
<keyword evidence="2 6" id="KW-0489">Methyltransferase</keyword>
<evidence type="ECO:0000259" key="5">
    <source>
        <dbReference type="SMART" id="SM00967"/>
    </source>
</evidence>
<dbReference type="InterPro" id="IPR013123">
    <property type="entry name" value="SpoU_subst-bd"/>
</dbReference>
<dbReference type="PANTHER" id="PTHR46429">
    <property type="entry name" value="23S RRNA (GUANOSINE-2'-O-)-METHYLTRANSFERASE RLMB"/>
    <property type="match status" value="1"/>
</dbReference>